<protein>
    <submittedName>
        <fullName evidence="2">Transaldolase</fullName>
        <ecNumber evidence="2">2.2.1.2</ecNumber>
    </submittedName>
</protein>
<dbReference type="InterPro" id="IPR001585">
    <property type="entry name" value="TAL/FSA"/>
</dbReference>
<dbReference type="RefSeq" id="WP_186743645.1">
    <property type="nucleotide sequence ID" value="NZ_CP060394.1"/>
</dbReference>
<dbReference type="PANTHER" id="PTHR10683">
    <property type="entry name" value="TRANSALDOLASE"/>
    <property type="match status" value="1"/>
</dbReference>
<dbReference type="KEGG" id="adin:H7849_01350"/>
<dbReference type="InterPro" id="IPR011861">
    <property type="entry name" value="Transald_staph-type"/>
</dbReference>
<sequence length="249" mass="27723">MPEIDQLRVKLFCDGADFGSLITWSADPRIKGFTTNPTLMRKAQVVDYEAFARELLKVIPDRPVSFEVLADDPETMEEQALTISAWGPNVNVKMPVTNTWGAFTGPALRRLSRCRVALNVTALFTLAQIERVADCLDPDTPTIISVFAGRIADTGINPAPLMRDAVRMLEPLRNVELLWASPREVLNIFQAEDIGCHIITLLPEMLGKLSLIGKNLDTFSQETVRMFYRDACAAGYQIDIRKEATILAV</sequence>
<accession>A0A7G8BJH1</accession>
<dbReference type="EMBL" id="CP060394">
    <property type="protein sequence ID" value="QNI32691.1"/>
    <property type="molecule type" value="Genomic_DNA"/>
</dbReference>
<dbReference type="GO" id="GO:0004801">
    <property type="term" value="F:transaldolase activity"/>
    <property type="evidence" value="ECO:0007669"/>
    <property type="project" value="UniProtKB-EC"/>
</dbReference>
<dbReference type="PANTHER" id="PTHR10683:SF40">
    <property type="entry name" value="FRUCTOSE-6-PHOSPHATE ALDOLASE 1-RELATED"/>
    <property type="match status" value="1"/>
</dbReference>
<evidence type="ECO:0000313" key="2">
    <source>
        <dbReference type="EMBL" id="QNI32691.1"/>
    </source>
</evidence>
<evidence type="ECO:0000313" key="3">
    <source>
        <dbReference type="Proteomes" id="UP000515312"/>
    </source>
</evidence>
<proteinExistence type="predicted"/>
<keyword evidence="1" id="KW-0704">Schiff base</keyword>
<dbReference type="InterPro" id="IPR013785">
    <property type="entry name" value="Aldolase_TIM"/>
</dbReference>
<organism evidence="2 3">
    <name type="scientific">Alloacidobacterium dinghuense</name>
    <dbReference type="NCBI Taxonomy" id="2763107"/>
    <lineage>
        <taxon>Bacteria</taxon>
        <taxon>Pseudomonadati</taxon>
        <taxon>Acidobacteriota</taxon>
        <taxon>Terriglobia</taxon>
        <taxon>Terriglobales</taxon>
        <taxon>Acidobacteriaceae</taxon>
        <taxon>Alloacidobacterium</taxon>
    </lineage>
</organism>
<evidence type="ECO:0000256" key="1">
    <source>
        <dbReference type="ARBA" id="ARBA00023270"/>
    </source>
</evidence>
<keyword evidence="2" id="KW-0808">Transferase</keyword>
<gene>
    <name evidence="2" type="ORF">H7849_01350</name>
</gene>
<dbReference type="Pfam" id="PF00923">
    <property type="entry name" value="TAL_FSA"/>
    <property type="match status" value="1"/>
</dbReference>
<keyword evidence="3" id="KW-1185">Reference proteome</keyword>
<name>A0A7G8BJH1_9BACT</name>
<dbReference type="Gene3D" id="3.20.20.70">
    <property type="entry name" value="Aldolase class I"/>
    <property type="match status" value="1"/>
</dbReference>
<dbReference type="NCBIfam" id="TIGR02134">
    <property type="entry name" value="transald_staph"/>
    <property type="match status" value="1"/>
</dbReference>
<dbReference type="AlphaFoldDB" id="A0A7G8BJH1"/>
<dbReference type="GO" id="GO:0005975">
    <property type="term" value="P:carbohydrate metabolic process"/>
    <property type="evidence" value="ECO:0007669"/>
    <property type="project" value="InterPro"/>
</dbReference>
<dbReference type="EC" id="2.2.1.2" evidence="2"/>
<reference evidence="2 3" key="1">
    <citation type="submission" date="2020-08" db="EMBL/GenBank/DDBJ databases">
        <title>Edaphobacter telluris sp. nov. and Acidobacterium dinghuensis sp. nov., two acidobacteria isolated from forest soil.</title>
        <authorList>
            <person name="Fu J."/>
            <person name="Qiu L."/>
        </authorList>
    </citation>
    <scope>NUCLEOTIDE SEQUENCE [LARGE SCALE GENOMIC DNA]</scope>
    <source>
        <strain evidence="2">4Y35</strain>
    </source>
</reference>
<dbReference type="Proteomes" id="UP000515312">
    <property type="component" value="Chromosome"/>
</dbReference>
<dbReference type="SUPFAM" id="SSF51569">
    <property type="entry name" value="Aldolase"/>
    <property type="match status" value="1"/>
</dbReference>